<keyword evidence="4 10" id="KW-0812">Transmembrane</keyword>
<feature type="transmembrane region" description="Helical" evidence="10">
    <location>
        <begin position="96"/>
        <end position="114"/>
    </location>
</feature>
<organism evidence="11">
    <name type="scientific">Anopheles coluzzii</name>
    <name type="common">African malaria mosquito</name>
    <dbReference type="NCBI Taxonomy" id="1518534"/>
    <lineage>
        <taxon>Eukaryota</taxon>
        <taxon>Metazoa</taxon>
        <taxon>Ecdysozoa</taxon>
        <taxon>Arthropoda</taxon>
        <taxon>Hexapoda</taxon>
        <taxon>Insecta</taxon>
        <taxon>Pterygota</taxon>
        <taxon>Neoptera</taxon>
        <taxon>Endopterygota</taxon>
        <taxon>Diptera</taxon>
        <taxon>Nematocera</taxon>
        <taxon>Culicoidea</taxon>
        <taxon>Culicidae</taxon>
        <taxon>Anophelinae</taxon>
        <taxon>Anopheles</taxon>
    </lineage>
</organism>
<evidence type="ECO:0000256" key="5">
    <source>
        <dbReference type="ARBA" id="ARBA00022725"/>
    </source>
</evidence>
<evidence type="ECO:0000256" key="1">
    <source>
        <dbReference type="ARBA" id="ARBA00004651"/>
    </source>
</evidence>
<keyword evidence="2" id="KW-1003">Cell membrane</keyword>
<dbReference type="VEuPathDB" id="VectorBase:ACON2_038793"/>
<dbReference type="PANTHER" id="PTHR21137">
    <property type="entry name" value="ODORANT RECEPTOR"/>
    <property type="match status" value="1"/>
</dbReference>
<comment type="subcellular location">
    <subcellularLocation>
        <location evidence="1">Cell membrane</location>
        <topology evidence="1">Multi-pass membrane protein</topology>
    </subcellularLocation>
</comment>
<name>A0A8W7P542_ANOCL</name>
<evidence type="ECO:0000256" key="9">
    <source>
        <dbReference type="ARBA" id="ARBA00023224"/>
    </source>
</evidence>
<evidence type="ECO:0000256" key="2">
    <source>
        <dbReference type="ARBA" id="ARBA00022475"/>
    </source>
</evidence>
<evidence type="ECO:0000256" key="10">
    <source>
        <dbReference type="SAM" id="Phobius"/>
    </source>
</evidence>
<protein>
    <recommendedName>
        <fullName evidence="12">Odorant receptor</fullName>
    </recommendedName>
</protein>
<evidence type="ECO:0000313" key="11">
    <source>
        <dbReference type="EnsemblMetazoa" id="ACOM026067-PA.1"/>
    </source>
</evidence>
<evidence type="ECO:0000256" key="7">
    <source>
        <dbReference type="ARBA" id="ARBA00023136"/>
    </source>
</evidence>
<evidence type="ECO:0000256" key="8">
    <source>
        <dbReference type="ARBA" id="ARBA00023170"/>
    </source>
</evidence>
<reference evidence="11" key="1">
    <citation type="submission" date="2022-08" db="UniProtKB">
        <authorList>
            <consortium name="EnsemblMetazoa"/>
        </authorList>
    </citation>
    <scope>IDENTIFICATION</scope>
</reference>
<proteinExistence type="predicted"/>
<keyword evidence="9" id="KW-0807">Transducer</keyword>
<keyword evidence="5" id="KW-0552">Olfaction</keyword>
<dbReference type="AlphaFoldDB" id="A0A8W7P542"/>
<dbReference type="GO" id="GO:0005549">
    <property type="term" value="F:odorant binding"/>
    <property type="evidence" value="ECO:0007669"/>
    <property type="project" value="InterPro"/>
</dbReference>
<dbReference type="Pfam" id="PF02949">
    <property type="entry name" value="7tm_6"/>
    <property type="match status" value="1"/>
</dbReference>
<dbReference type="GO" id="GO:0005886">
    <property type="term" value="C:plasma membrane"/>
    <property type="evidence" value="ECO:0007669"/>
    <property type="project" value="UniProtKB-SubCell"/>
</dbReference>
<evidence type="ECO:0000256" key="4">
    <source>
        <dbReference type="ARBA" id="ARBA00022692"/>
    </source>
</evidence>
<dbReference type="GO" id="GO:0004984">
    <property type="term" value="F:olfactory receptor activity"/>
    <property type="evidence" value="ECO:0007669"/>
    <property type="project" value="InterPro"/>
</dbReference>
<accession>A0A8W7P542</accession>
<dbReference type="PANTHER" id="PTHR21137:SF35">
    <property type="entry name" value="ODORANT RECEPTOR 19A-RELATED"/>
    <property type="match status" value="1"/>
</dbReference>
<evidence type="ECO:0000256" key="3">
    <source>
        <dbReference type="ARBA" id="ARBA00022606"/>
    </source>
</evidence>
<evidence type="ECO:0000256" key="6">
    <source>
        <dbReference type="ARBA" id="ARBA00022989"/>
    </source>
</evidence>
<keyword evidence="3" id="KW-0716">Sensory transduction</keyword>
<dbReference type="Proteomes" id="UP000075882">
    <property type="component" value="Unassembled WGS sequence"/>
</dbReference>
<dbReference type="GO" id="GO:0007165">
    <property type="term" value="P:signal transduction"/>
    <property type="evidence" value="ECO:0007669"/>
    <property type="project" value="UniProtKB-KW"/>
</dbReference>
<keyword evidence="7 10" id="KW-0472">Membrane</keyword>
<keyword evidence="8" id="KW-0675">Receptor</keyword>
<sequence length="207" mass="24105">MTLWKYVRQKLSPILDLQLDSDFFVLLKYQFILHGVATPLAAVQPRAGQLRPRALCGPEVREVNRVHSFSITVQYYTALLSLAIDAFFISYYGLNFVSVCVSIFSVLLVFEWYYCCKLVEDLQATNKRIGWTLYNDKWSDWLQYGREQPAALREFRTTLSIILLATQRSLSLRGSDIVEVSWQTFASMLKTSYSVMMFLIELRRLNR</sequence>
<dbReference type="InterPro" id="IPR004117">
    <property type="entry name" value="7tm6_olfct_rcpt"/>
</dbReference>
<dbReference type="EnsemblMetazoa" id="ACOM026067-RA">
    <property type="protein sequence ID" value="ACOM026067-PA.1"/>
    <property type="gene ID" value="ACOM026067"/>
</dbReference>
<evidence type="ECO:0008006" key="12">
    <source>
        <dbReference type="Google" id="ProtNLM"/>
    </source>
</evidence>
<keyword evidence="6 10" id="KW-1133">Transmembrane helix</keyword>